<feature type="region of interest" description="Disordered" evidence="1">
    <location>
        <begin position="236"/>
        <end position="263"/>
    </location>
</feature>
<protein>
    <submittedName>
        <fullName evidence="2">Uncharacterized protein</fullName>
    </submittedName>
</protein>
<keyword evidence="3" id="KW-1185">Reference proteome</keyword>
<proteinExistence type="predicted"/>
<organism evidence="2 3">
    <name type="scientific">Trypanosoma cruzi marinkellei</name>
    <dbReference type="NCBI Taxonomy" id="85056"/>
    <lineage>
        <taxon>Eukaryota</taxon>
        <taxon>Discoba</taxon>
        <taxon>Euglenozoa</taxon>
        <taxon>Kinetoplastea</taxon>
        <taxon>Metakinetoplastina</taxon>
        <taxon>Trypanosomatida</taxon>
        <taxon>Trypanosomatidae</taxon>
        <taxon>Trypanosoma</taxon>
        <taxon>Schizotrypanum</taxon>
    </lineage>
</organism>
<dbReference type="Proteomes" id="UP000007350">
    <property type="component" value="Unassembled WGS sequence"/>
</dbReference>
<dbReference type="AlphaFoldDB" id="K2NIG3"/>
<sequence length="263" mass="28352">MQGLLRLLDGQAEPVGHVSSYCGRTSALCRSLGRRTSIRRSLVGEDLRFPCREAVPAEAAAGRFFSVGKGRHHRYSGLLVVCRAHAILPKSGRESRRVIAYCRDSGHDAVEDTRNRVLATPTSARHAVRVLVSSWKPLQYGRLTAVRKPTCQALAQSCGRDRALTASASAVTLRAILRCNGEDTKPTVQPRSASESGMMQISSVASSCAASGPRRSALNAEKKSVARGIRVGDRDAAARRGPGNVRGHAQWQKTPLVRSTQSC</sequence>
<name>K2NIG3_TRYCR</name>
<reference evidence="2 3" key="1">
    <citation type="journal article" date="2012" name="BMC Genomics">
        <title>Comparative genomic analysis of human infective Trypanosoma cruzi lineages with the bat-restricted subspecies T. cruzi marinkellei.</title>
        <authorList>
            <person name="Franzen O."/>
            <person name="Talavera-Lopez C."/>
            <person name="Ochaya S."/>
            <person name="Butler C.E."/>
            <person name="Messenger L.A."/>
            <person name="Lewis M.D."/>
            <person name="Llewellyn M.S."/>
            <person name="Marinkelle C.J."/>
            <person name="Tyler K.M."/>
            <person name="Miles M.A."/>
            <person name="Andersson B."/>
        </authorList>
    </citation>
    <scope>NUCLEOTIDE SEQUENCE [LARGE SCALE GENOMIC DNA]</scope>
    <source>
        <strain evidence="2 3">B7</strain>
    </source>
</reference>
<accession>K2NIG3</accession>
<evidence type="ECO:0000313" key="3">
    <source>
        <dbReference type="Proteomes" id="UP000007350"/>
    </source>
</evidence>
<comment type="caution">
    <text evidence="2">The sequence shown here is derived from an EMBL/GenBank/DDBJ whole genome shotgun (WGS) entry which is preliminary data.</text>
</comment>
<evidence type="ECO:0000256" key="1">
    <source>
        <dbReference type="SAM" id="MobiDB-lite"/>
    </source>
</evidence>
<dbReference type="EMBL" id="AHKC01015254">
    <property type="protein sequence ID" value="EKF28702.1"/>
    <property type="molecule type" value="Genomic_DNA"/>
</dbReference>
<feature type="compositionally biased region" description="Polar residues" evidence="1">
    <location>
        <begin position="251"/>
        <end position="263"/>
    </location>
</feature>
<gene>
    <name evidence="2" type="ORF">MOQ_007542</name>
</gene>
<evidence type="ECO:0000313" key="2">
    <source>
        <dbReference type="EMBL" id="EKF28702.1"/>
    </source>
</evidence>